<sequence length="332" mass="35462">MNTPASPATILPEEKLQQARQLLEALRGELAKAVIGQRAVIDEVLIGLLADAHVLIEGVPGLGKTLLVKALARSFGGQTTRIQFTPDLMPSDVVGHTLFDAATARFVTRQGPVFTHLLLADEINRAPAKTQSALLEAMQEKQVTLEGKASALPRPFMVLATQNPIEQEGTYPLPEAQLDRFLLKIRIDYPSEAEEVALTRQVTQAKTGADLDVEAVATLIQPATVVGLQQWAAHVSVDERVVAYAVAIVRATRETPGLASGAGSRGPIALVRAARARALIAGRAFATPDDIKAVALPALRHRVTPAAEAEIEGLGADELLRTLLERVPAPRL</sequence>
<dbReference type="InterPro" id="IPR027417">
    <property type="entry name" value="P-loop_NTPase"/>
</dbReference>
<proteinExistence type="inferred from homology"/>
<evidence type="ECO:0000256" key="3">
    <source>
        <dbReference type="ARBA" id="ARBA00061607"/>
    </source>
</evidence>
<dbReference type="PANTHER" id="PTHR42759">
    <property type="entry name" value="MOXR FAMILY PROTEIN"/>
    <property type="match status" value="1"/>
</dbReference>
<dbReference type="GO" id="GO:0016887">
    <property type="term" value="F:ATP hydrolysis activity"/>
    <property type="evidence" value="ECO:0007669"/>
    <property type="project" value="InterPro"/>
</dbReference>
<dbReference type="AlphaFoldDB" id="C7RJ42"/>
<evidence type="ECO:0000259" key="4">
    <source>
        <dbReference type="SMART" id="SM00382"/>
    </source>
</evidence>
<evidence type="ECO:0000256" key="2">
    <source>
        <dbReference type="ARBA" id="ARBA00022840"/>
    </source>
</evidence>
<keyword evidence="1" id="KW-0547">Nucleotide-binding</keyword>
<dbReference type="HOGENOM" id="CLU_034716_2_0_4"/>
<dbReference type="EMBL" id="CP001715">
    <property type="protein sequence ID" value="ACV36653.1"/>
    <property type="molecule type" value="Genomic_DNA"/>
</dbReference>
<dbReference type="STRING" id="522306.CAP2UW1_3393"/>
<dbReference type="InterPro" id="IPR011703">
    <property type="entry name" value="ATPase_AAA-3"/>
</dbReference>
<dbReference type="InterPro" id="IPR003593">
    <property type="entry name" value="AAA+_ATPase"/>
</dbReference>
<organism evidence="5">
    <name type="scientific">Accumulibacter regalis</name>
    <dbReference type="NCBI Taxonomy" id="522306"/>
    <lineage>
        <taxon>Bacteria</taxon>
        <taxon>Pseudomonadati</taxon>
        <taxon>Pseudomonadota</taxon>
        <taxon>Betaproteobacteria</taxon>
        <taxon>Candidatus Accumulibacter</taxon>
    </lineage>
</organism>
<feature type="domain" description="AAA+ ATPase" evidence="4">
    <location>
        <begin position="50"/>
        <end position="191"/>
    </location>
</feature>
<dbReference type="SMART" id="SM00382">
    <property type="entry name" value="AAA"/>
    <property type="match status" value="1"/>
</dbReference>
<dbReference type="PIRSF" id="PIRSF002849">
    <property type="entry name" value="AAA_ATPase_chaperone_MoxR_prd"/>
    <property type="match status" value="1"/>
</dbReference>
<name>C7RJ42_ACCRE</name>
<dbReference type="InterPro" id="IPR041628">
    <property type="entry name" value="ChlI/MoxR_AAA_lid"/>
</dbReference>
<dbReference type="PANTHER" id="PTHR42759:SF1">
    <property type="entry name" value="MAGNESIUM-CHELATASE SUBUNIT CHLD"/>
    <property type="match status" value="1"/>
</dbReference>
<dbReference type="SUPFAM" id="SSF52540">
    <property type="entry name" value="P-loop containing nucleoside triphosphate hydrolases"/>
    <property type="match status" value="1"/>
</dbReference>
<reference evidence="5" key="1">
    <citation type="submission" date="2009-08" db="EMBL/GenBank/DDBJ databases">
        <authorList>
            <consortium name="US DOE Joint Genome Institute"/>
            <person name="Lucas S."/>
            <person name="Copeland A."/>
            <person name="Lapidus A."/>
            <person name="Glavina del Rio T."/>
            <person name="Dalin E."/>
            <person name="Tice H."/>
            <person name="Bruce D."/>
            <person name="Barry K."/>
            <person name="Pitluck S."/>
            <person name="Lowry S."/>
            <person name="Larimer F."/>
            <person name="Land M."/>
            <person name="Hauser L."/>
            <person name="Kyrpides N."/>
            <person name="Ivanova N."/>
            <person name="McMahon K.D."/>
            <person name="Hugenholtz P."/>
        </authorList>
    </citation>
    <scope>NUCLEOTIDE SEQUENCE</scope>
    <source>
        <strain evidence="5">UW-1</strain>
    </source>
</reference>
<evidence type="ECO:0000313" key="5">
    <source>
        <dbReference type="EMBL" id="ACV36653.1"/>
    </source>
</evidence>
<dbReference type="Gene3D" id="1.10.8.80">
    <property type="entry name" value="Magnesium chelatase subunit I, C-Terminal domain"/>
    <property type="match status" value="1"/>
</dbReference>
<dbReference type="FunFam" id="3.40.50.300:FF:000640">
    <property type="entry name" value="MoxR family ATPase"/>
    <property type="match status" value="1"/>
</dbReference>
<dbReference type="KEGG" id="app:CAP2UW1_3393"/>
<dbReference type="Pfam" id="PF17863">
    <property type="entry name" value="AAA_lid_2"/>
    <property type="match status" value="1"/>
</dbReference>
<evidence type="ECO:0000256" key="1">
    <source>
        <dbReference type="ARBA" id="ARBA00022741"/>
    </source>
</evidence>
<dbReference type="GO" id="GO:0005524">
    <property type="term" value="F:ATP binding"/>
    <property type="evidence" value="ECO:0007669"/>
    <property type="project" value="UniProtKB-KW"/>
</dbReference>
<dbReference type="eggNOG" id="COG0714">
    <property type="taxonomic scope" value="Bacteria"/>
</dbReference>
<protein>
    <submittedName>
        <fullName evidence="5">ATPase associated with various cellular activities AAA_3</fullName>
    </submittedName>
</protein>
<dbReference type="OrthoDB" id="9808397at2"/>
<reference evidence="5" key="2">
    <citation type="submission" date="2009-09" db="EMBL/GenBank/DDBJ databases">
        <title>Complete sequence of chromosome of Candidatus Accumulibacter phosphatis clade IIA str. UW-1.</title>
        <authorList>
            <consortium name="US DOE Joint Genome Institute"/>
            <person name="Martin H.G."/>
            <person name="Ivanova N."/>
            <person name="Kunin V."/>
            <person name="Warnecke F."/>
            <person name="Barry K."/>
            <person name="He S."/>
            <person name="Salamov A."/>
            <person name="Szeto E."/>
            <person name="Dalin E."/>
            <person name="Pangilinan J.L."/>
            <person name="Lapidus A."/>
            <person name="Lowry S."/>
            <person name="Kyrpides N.C."/>
            <person name="McMahon K.D."/>
            <person name="Hugenholtz P."/>
        </authorList>
    </citation>
    <scope>NUCLEOTIDE SEQUENCE [LARGE SCALE GENOMIC DNA]</scope>
    <source>
        <strain evidence="5">UW-1</strain>
    </source>
</reference>
<keyword evidence="2" id="KW-0067">ATP-binding</keyword>
<dbReference type="Gene3D" id="3.40.50.300">
    <property type="entry name" value="P-loop containing nucleotide triphosphate hydrolases"/>
    <property type="match status" value="1"/>
</dbReference>
<gene>
    <name evidence="5" type="ordered locus">CAP2UW1_3393</name>
</gene>
<dbReference type="CDD" id="cd00009">
    <property type="entry name" value="AAA"/>
    <property type="match status" value="1"/>
</dbReference>
<accession>C7RJ42</accession>
<comment type="similarity">
    <text evidence="3">Belongs to the MoxR family.</text>
</comment>
<dbReference type="Pfam" id="PF07726">
    <property type="entry name" value="AAA_3"/>
    <property type="match status" value="1"/>
</dbReference>
<dbReference type="InterPro" id="IPR050764">
    <property type="entry name" value="CbbQ/NirQ/NorQ/GpvN"/>
</dbReference>